<accession>A0A7T8JVF1</accession>
<dbReference type="AlphaFoldDB" id="A0A7T8JVF1"/>
<feature type="transmembrane region" description="Helical" evidence="1">
    <location>
        <begin position="7"/>
        <end position="28"/>
    </location>
</feature>
<keyword evidence="1" id="KW-0472">Membrane</keyword>
<evidence type="ECO:0000313" key="3">
    <source>
        <dbReference type="Proteomes" id="UP000595437"/>
    </source>
</evidence>
<name>A0A7T8JVF1_CALRO</name>
<feature type="transmembrane region" description="Helical" evidence="1">
    <location>
        <begin position="85"/>
        <end position="104"/>
    </location>
</feature>
<evidence type="ECO:0000313" key="2">
    <source>
        <dbReference type="EMBL" id="QQP35305.1"/>
    </source>
</evidence>
<reference evidence="3" key="1">
    <citation type="submission" date="2021-01" db="EMBL/GenBank/DDBJ databases">
        <title>Caligus Genome Assembly.</title>
        <authorList>
            <person name="Gallardo-Escarate C."/>
        </authorList>
    </citation>
    <scope>NUCLEOTIDE SEQUENCE [LARGE SCALE GENOMIC DNA]</scope>
</reference>
<keyword evidence="1" id="KW-0812">Transmembrane</keyword>
<evidence type="ECO:0000256" key="1">
    <source>
        <dbReference type="SAM" id="Phobius"/>
    </source>
</evidence>
<keyword evidence="3" id="KW-1185">Reference proteome</keyword>
<dbReference type="Proteomes" id="UP000595437">
    <property type="component" value="Chromosome 18"/>
</dbReference>
<gene>
    <name evidence="2" type="ORF">FKW44_023483</name>
</gene>
<keyword evidence="1" id="KW-1133">Transmembrane helix</keyword>
<dbReference type="EMBL" id="CP045907">
    <property type="protein sequence ID" value="QQP35305.1"/>
    <property type="molecule type" value="Genomic_DNA"/>
</dbReference>
<protein>
    <submittedName>
        <fullName evidence="2">Uncharacterized protein</fullName>
    </submittedName>
</protein>
<organism evidence="2 3">
    <name type="scientific">Caligus rogercresseyi</name>
    <name type="common">Sea louse</name>
    <dbReference type="NCBI Taxonomy" id="217165"/>
    <lineage>
        <taxon>Eukaryota</taxon>
        <taxon>Metazoa</taxon>
        <taxon>Ecdysozoa</taxon>
        <taxon>Arthropoda</taxon>
        <taxon>Crustacea</taxon>
        <taxon>Multicrustacea</taxon>
        <taxon>Hexanauplia</taxon>
        <taxon>Copepoda</taxon>
        <taxon>Siphonostomatoida</taxon>
        <taxon>Caligidae</taxon>
        <taxon>Caligus</taxon>
    </lineage>
</organism>
<sequence length="172" mass="18896">MEDTDLALALAMALAMVLAMALAMAMVLDTPLDTAMDPEATTTSDLPSLATDMLPFLTDTLPMVDTPVMPVKATVTVLPMAMDKVFPLMAMVLMPLLPTAMLVMDTTSDPLRLSPATDMLLDLWLWRLCRSQTLWILQPCFREELRISFLPKRRILPSLSDTGSDHCVAATI</sequence>
<proteinExistence type="predicted"/>